<dbReference type="Proteomes" id="UP000028826">
    <property type="component" value="Unassembled WGS sequence"/>
</dbReference>
<dbReference type="EMBL" id="JGYG01000003">
    <property type="protein sequence ID" value="KFI30676.1"/>
    <property type="molecule type" value="Genomic_DNA"/>
</dbReference>
<comment type="caution">
    <text evidence="1">The sequence shown here is derived from an EMBL/GenBank/DDBJ whole genome shotgun (WGS) entry which is preliminary data.</text>
</comment>
<name>A0A086Y8S6_9RHOB</name>
<accession>A0A086Y8S6</accession>
<dbReference type="RefSeq" id="WP_035708880.1">
    <property type="nucleotide sequence ID" value="NZ_CP035510.1"/>
</dbReference>
<reference evidence="1 2" key="1">
    <citation type="submission" date="2014-03" db="EMBL/GenBank/DDBJ databases">
        <title>Genome of Haematobacter massiliensis CCUG 47968.</title>
        <authorList>
            <person name="Wang D."/>
            <person name="Wang G."/>
        </authorList>
    </citation>
    <scope>NUCLEOTIDE SEQUENCE [LARGE SCALE GENOMIC DNA]</scope>
    <source>
        <strain evidence="1 2">CCUG 47968</strain>
    </source>
</reference>
<proteinExistence type="predicted"/>
<keyword evidence="2" id="KW-1185">Reference proteome</keyword>
<dbReference type="STRING" id="195105.CN97_12610"/>
<gene>
    <name evidence="1" type="ORF">CN97_12610</name>
</gene>
<dbReference type="AlphaFoldDB" id="A0A086Y8S6"/>
<protein>
    <submittedName>
        <fullName evidence="1">Uncharacterized protein</fullName>
    </submittedName>
</protein>
<sequence length="609" mass="65019">MPVFAYSRTAVGDSDTRLTGSVQLAALLSEQGYAVEQWSVVAGEYTTSDTQTAQPFTATSSSGLVTIEGIMPPGARLIYTDDPQRQAIILLPAGGTVTVNSRTPATTADEYGRTIHGSTVNIGVMTSSVGLARPHGYDGRSRPGYTQVNDTYSQSKLATFPVMLTAGDVINCALSEVPLLSAANGSLITEYLSLTVMEGTAPSGDLFAPQVCRAAGVAPVLTGIDIDAIYDSLPRYDASETSPPADLDLYLQYAEKFQGSLRANYQAGDGTFKGGYGEFMPNNSGFGGTGYGRGMSQVAAGLFPLLWTNAGTEEQTKRALRAIISSGIQQDGINTGPNGGIWTTNFPMIYLARHFTGKSLSSFVMGAKGVAPQSGGNVLGQFYQETAQNLLRYRTPHTNSSDPVICNLREVLAVNGQDITVDNTANTSRRTSKLGFRGLLLKSQDGTKSNRMTGPTPGNASGNSFVVTVEGAHTFVVGEQVWFSEDGTLVPGDPNWSIRWRDNIPTYTHVDNPAAGADYRKQAVGGDFVLVAQALGIVQPSWTPVVQYAKRTLPIEGAAFGIYPSEFSPYSHIFEGETIVASDDPTTTWGMRLWRKHWSTLETIPQIGA</sequence>
<dbReference type="OrthoDB" id="7886398at2"/>
<evidence type="ECO:0000313" key="2">
    <source>
        <dbReference type="Proteomes" id="UP000028826"/>
    </source>
</evidence>
<organism evidence="1 2">
    <name type="scientific">Haematobacter massiliensis</name>
    <dbReference type="NCBI Taxonomy" id="195105"/>
    <lineage>
        <taxon>Bacteria</taxon>
        <taxon>Pseudomonadati</taxon>
        <taxon>Pseudomonadota</taxon>
        <taxon>Alphaproteobacteria</taxon>
        <taxon>Rhodobacterales</taxon>
        <taxon>Paracoccaceae</taxon>
        <taxon>Haematobacter</taxon>
    </lineage>
</organism>
<evidence type="ECO:0000313" key="1">
    <source>
        <dbReference type="EMBL" id="KFI30676.1"/>
    </source>
</evidence>